<gene>
    <name evidence="1" type="ORF">METZ01_LOCUS472000</name>
</gene>
<sequence>TSKREVLTNTTTSGKVSMSNFYETYDLLAGTKINNDFLIPNIGATFGLSFTPGHSETKFYHWDAKTVTNLSIYLDDDYKFNFGKNYQLNLGWILDVRKMVLGKEQDYEINGTAASYSQDNNLTKEVTLAMNLGFGKKISDQHFLKFYLDSTISTQELVSFTGNFAYKFAF</sequence>
<dbReference type="EMBL" id="UINC01200315">
    <property type="protein sequence ID" value="SVE19146.1"/>
    <property type="molecule type" value="Genomic_DNA"/>
</dbReference>
<organism evidence="1">
    <name type="scientific">marine metagenome</name>
    <dbReference type="NCBI Taxonomy" id="408172"/>
    <lineage>
        <taxon>unclassified sequences</taxon>
        <taxon>metagenomes</taxon>
        <taxon>ecological metagenomes</taxon>
    </lineage>
</organism>
<dbReference type="AlphaFoldDB" id="A0A383BG33"/>
<accession>A0A383BG33</accession>
<protein>
    <recommendedName>
        <fullName evidence="2">Autotransporter domain-containing protein</fullName>
    </recommendedName>
</protein>
<proteinExistence type="predicted"/>
<evidence type="ECO:0008006" key="2">
    <source>
        <dbReference type="Google" id="ProtNLM"/>
    </source>
</evidence>
<reference evidence="1" key="1">
    <citation type="submission" date="2018-05" db="EMBL/GenBank/DDBJ databases">
        <authorList>
            <person name="Lanie J.A."/>
            <person name="Ng W.-L."/>
            <person name="Kazmierczak K.M."/>
            <person name="Andrzejewski T.M."/>
            <person name="Davidsen T.M."/>
            <person name="Wayne K.J."/>
            <person name="Tettelin H."/>
            <person name="Glass J.I."/>
            <person name="Rusch D."/>
            <person name="Podicherti R."/>
            <person name="Tsui H.-C.T."/>
            <person name="Winkler M.E."/>
        </authorList>
    </citation>
    <scope>NUCLEOTIDE SEQUENCE</scope>
</reference>
<name>A0A383BG33_9ZZZZ</name>
<evidence type="ECO:0000313" key="1">
    <source>
        <dbReference type="EMBL" id="SVE19146.1"/>
    </source>
</evidence>
<feature type="non-terminal residue" evidence="1">
    <location>
        <position position="1"/>
    </location>
</feature>